<dbReference type="InterPro" id="IPR013761">
    <property type="entry name" value="SAM/pointed_sf"/>
</dbReference>
<protein>
    <recommendedName>
        <fullName evidence="2">SAM domain-containing protein</fullName>
    </recommendedName>
</protein>
<dbReference type="InParanoid" id="D7FQB5"/>
<dbReference type="EMBL" id="FN649727">
    <property type="protein sequence ID" value="CBJ48447.1"/>
    <property type="molecule type" value="Genomic_DNA"/>
</dbReference>
<organism evidence="3 4">
    <name type="scientific">Ectocarpus siliculosus</name>
    <name type="common">Brown alga</name>
    <name type="synonym">Conferva siliculosa</name>
    <dbReference type="NCBI Taxonomy" id="2880"/>
    <lineage>
        <taxon>Eukaryota</taxon>
        <taxon>Sar</taxon>
        <taxon>Stramenopiles</taxon>
        <taxon>Ochrophyta</taxon>
        <taxon>PX clade</taxon>
        <taxon>Phaeophyceae</taxon>
        <taxon>Ectocarpales</taxon>
        <taxon>Ectocarpaceae</taxon>
        <taxon>Ectocarpus</taxon>
    </lineage>
</organism>
<name>D7FQB5_ECTSI</name>
<keyword evidence="4" id="KW-1185">Reference proteome</keyword>
<reference evidence="3 4" key="1">
    <citation type="journal article" date="2010" name="Nature">
        <title>The Ectocarpus genome and the independent evolution of multicellularity in brown algae.</title>
        <authorList>
            <person name="Cock J.M."/>
            <person name="Sterck L."/>
            <person name="Rouze P."/>
            <person name="Scornet D."/>
            <person name="Allen A.E."/>
            <person name="Amoutzias G."/>
            <person name="Anthouard V."/>
            <person name="Artiguenave F."/>
            <person name="Aury J.M."/>
            <person name="Badger J.H."/>
            <person name="Beszteri B."/>
            <person name="Billiau K."/>
            <person name="Bonnet E."/>
            <person name="Bothwell J.H."/>
            <person name="Bowler C."/>
            <person name="Boyen C."/>
            <person name="Brownlee C."/>
            <person name="Carrano C.J."/>
            <person name="Charrier B."/>
            <person name="Cho G.Y."/>
            <person name="Coelho S.M."/>
            <person name="Collen J."/>
            <person name="Corre E."/>
            <person name="Da Silva C."/>
            <person name="Delage L."/>
            <person name="Delaroque N."/>
            <person name="Dittami S.M."/>
            <person name="Doulbeau S."/>
            <person name="Elias M."/>
            <person name="Farnham G."/>
            <person name="Gachon C.M."/>
            <person name="Gschloessl B."/>
            <person name="Heesch S."/>
            <person name="Jabbari K."/>
            <person name="Jubin C."/>
            <person name="Kawai H."/>
            <person name="Kimura K."/>
            <person name="Kloareg B."/>
            <person name="Kupper F.C."/>
            <person name="Lang D."/>
            <person name="Le Bail A."/>
            <person name="Leblanc C."/>
            <person name="Lerouge P."/>
            <person name="Lohr M."/>
            <person name="Lopez P.J."/>
            <person name="Martens C."/>
            <person name="Maumus F."/>
            <person name="Michel G."/>
            <person name="Miranda-Saavedra D."/>
            <person name="Morales J."/>
            <person name="Moreau H."/>
            <person name="Motomura T."/>
            <person name="Nagasato C."/>
            <person name="Napoli C.A."/>
            <person name="Nelson D.R."/>
            <person name="Nyvall-Collen P."/>
            <person name="Peters A.F."/>
            <person name="Pommier C."/>
            <person name="Potin P."/>
            <person name="Poulain J."/>
            <person name="Quesneville H."/>
            <person name="Read B."/>
            <person name="Rensing S.A."/>
            <person name="Ritter A."/>
            <person name="Rousvoal S."/>
            <person name="Samanta M."/>
            <person name="Samson G."/>
            <person name="Schroeder D.C."/>
            <person name="Segurens B."/>
            <person name="Strittmatter M."/>
            <person name="Tonon T."/>
            <person name="Tregear J.W."/>
            <person name="Valentin K."/>
            <person name="von Dassow P."/>
            <person name="Yamagishi T."/>
            <person name="Van de Peer Y."/>
            <person name="Wincker P."/>
        </authorList>
    </citation>
    <scope>NUCLEOTIDE SEQUENCE [LARGE SCALE GENOMIC DNA]</scope>
    <source>
        <strain evidence="4">Ec32 / CCAP1310/4</strain>
    </source>
</reference>
<feature type="domain" description="SAM" evidence="2">
    <location>
        <begin position="11"/>
        <end position="60"/>
    </location>
</feature>
<feature type="compositionally biased region" description="Low complexity" evidence="1">
    <location>
        <begin position="111"/>
        <end position="121"/>
    </location>
</feature>
<dbReference type="SUPFAM" id="SSF47769">
    <property type="entry name" value="SAM/Pointed domain"/>
    <property type="match status" value="1"/>
</dbReference>
<dbReference type="OrthoDB" id="10059602at2759"/>
<evidence type="ECO:0000259" key="2">
    <source>
        <dbReference type="PROSITE" id="PS50105"/>
    </source>
</evidence>
<proteinExistence type="predicted"/>
<dbReference type="Proteomes" id="UP000002630">
    <property type="component" value="Linkage Group LG02"/>
</dbReference>
<dbReference type="AlphaFoldDB" id="D7FQB5"/>
<feature type="region of interest" description="Disordered" evidence="1">
    <location>
        <begin position="82"/>
        <end position="130"/>
    </location>
</feature>
<accession>D7FQB5</accession>
<gene>
    <name evidence="3" type="ORF">Esi_0002_0267</name>
</gene>
<dbReference type="PROSITE" id="PS50105">
    <property type="entry name" value="SAM_DOMAIN"/>
    <property type="match status" value="1"/>
</dbReference>
<dbReference type="Gene3D" id="1.10.150.50">
    <property type="entry name" value="Transcription Factor, Ets-1"/>
    <property type="match status" value="1"/>
</dbReference>
<evidence type="ECO:0000313" key="3">
    <source>
        <dbReference type="EMBL" id="CBJ48447.1"/>
    </source>
</evidence>
<dbReference type="EMBL" id="FN648375">
    <property type="protein sequence ID" value="CBJ48447.1"/>
    <property type="molecule type" value="Genomic_DNA"/>
</dbReference>
<dbReference type="InterPro" id="IPR001660">
    <property type="entry name" value="SAM"/>
</dbReference>
<evidence type="ECO:0000313" key="4">
    <source>
        <dbReference type="Proteomes" id="UP000002630"/>
    </source>
</evidence>
<evidence type="ECO:0000256" key="1">
    <source>
        <dbReference type="SAM" id="MobiDB-lite"/>
    </source>
</evidence>
<sequence length="274" mass="28656">MSNLGAPPSSWSASRLSAWLGEDEKLNPEAIDALALCDVDGRMFLEMDEEDLAESDELGLDMKSIHAFLKLQADLEALELSHHGERPPLPGSSVLPFNTANPQPRPPPPATAAAAAAAETAGSSGEPPCTLGGESSVGGCGSGGGSRSWSLPCVSVDAEGNSFFCDRKVALGAGTTGSGIGALSELIPTTGLKFRETPGDYDFDFHCAPARQLVVSLDEGVDIEVTDGTRRVFPAGTVMLAEDTWGKGHRSRAVDGKSRKSLFLVLPDDFKLGE</sequence>